<dbReference type="Pfam" id="PF00908">
    <property type="entry name" value="dTDP_sugar_isom"/>
    <property type="match status" value="1"/>
</dbReference>
<sequence length="183" mass="20465">MKITPLEIPAVHLIELEQRQDERGFFARLSCQTELASAGLSGNWLQVNNSLTAQAGVVRGLHFQRPPSAEVKMVRCARGAIFDVAVDLRKKSPTFGQWIGRTLTAENREMLYIPEGFGHGFQSLAPDSEIIYFNTANYAPELEGGVRHDDPDIGIEWPLPISFTSERDNALPTLRNFEPMQLV</sequence>
<dbReference type="EC" id="5.1.3.13" evidence="3 7"/>
<accession>A0A291M534</accession>
<evidence type="ECO:0000256" key="2">
    <source>
        <dbReference type="ARBA" id="ARBA00001997"/>
    </source>
</evidence>
<dbReference type="EMBL" id="CP021410">
    <property type="protein sequence ID" value="ATI44029.1"/>
    <property type="molecule type" value="Genomic_DNA"/>
</dbReference>
<dbReference type="GO" id="GO:0005829">
    <property type="term" value="C:cytosol"/>
    <property type="evidence" value="ECO:0007669"/>
    <property type="project" value="TreeGrafter"/>
</dbReference>
<comment type="similarity">
    <text evidence="7">Belongs to the dTDP-4-dehydrorhamnose 3,5-epimerase family.</text>
</comment>
<keyword evidence="7" id="KW-0413">Isomerase</keyword>
<keyword evidence="9" id="KW-1185">Reference proteome</keyword>
<gene>
    <name evidence="8" type="ORF">CBW24_17965</name>
</gene>
<evidence type="ECO:0000256" key="4">
    <source>
        <dbReference type="ARBA" id="ARBA00019595"/>
    </source>
</evidence>
<keyword evidence="8" id="KW-0614">Plasmid</keyword>
<organism evidence="8 9">
    <name type="scientific">Pacificitalea manganoxidans</name>
    <dbReference type="NCBI Taxonomy" id="1411902"/>
    <lineage>
        <taxon>Bacteria</taxon>
        <taxon>Pseudomonadati</taxon>
        <taxon>Pseudomonadota</taxon>
        <taxon>Alphaproteobacteria</taxon>
        <taxon>Rhodobacterales</taxon>
        <taxon>Paracoccaceae</taxon>
        <taxon>Pacificitalea</taxon>
    </lineage>
</organism>
<dbReference type="AlphaFoldDB" id="A0A291M534"/>
<dbReference type="GO" id="GO:0008830">
    <property type="term" value="F:dTDP-4-dehydrorhamnose 3,5-epimerase activity"/>
    <property type="evidence" value="ECO:0007669"/>
    <property type="project" value="UniProtKB-UniRule"/>
</dbReference>
<dbReference type="GO" id="GO:0019305">
    <property type="term" value="P:dTDP-rhamnose biosynthetic process"/>
    <property type="evidence" value="ECO:0007669"/>
    <property type="project" value="UniProtKB-UniRule"/>
</dbReference>
<evidence type="ECO:0000256" key="7">
    <source>
        <dbReference type="RuleBase" id="RU364069"/>
    </source>
</evidence>
<dbReference type="InterPro" id="IPR000888">
    <property type="entry name" value="RmlC-like"/>
</dbReference>
<dbReference type="OrthoDB" id="9800680at2"/>
<evidence type="ECO:0000313" key="9">
    <source>
        <dbReference type="Proteomes" id="UP000219050"/>
    </source>
</evidence>
<evidence type="ECO:0000256" key="6">
    <source>
        <dbReference type="PIRSR" id="PIRSR600888-3"/>
    </source>
</evidence>
<evidence type="ECO:0000256" key="3">
    <source>
        <dbReference type="ARBA" id="ARBA00012098"/>
    </source>
</evidence>
<dbReference type="UniPathway" id="UPA00124"/>
<dbReference type="InterPro" id="IPR014710">
    <property type="entry name" value="RmlC-like_jellyroll"/>
</dbReference>
<dbReference type="PANTHER" id="PTHR21047">
    <property type="entry name" value="DTDP-6-DEOXY-D-GLUCOSE-3,5 EPIMERASE"/>
    <property type="match status" value="1"/>
</dbReference>
<feature type="site" description="Participates in a stacking interaction with the thymidine ring of dTDP-4-oxo-6-deoxyglucose" evidence="6">
    <location>
        <position position="138"/>
    </location>
</feature>
<dbReference type="PANTHER" id="PTHR21047:SF2">
    <property type="entry name" value="THYMIDINE DIPHOSPHO-4-KETO-RHAMNOSE 3,5-EPIMERASE"/>
    <property type="match status" value="1"/>
</dbReference>
<dbReference type="Gene3D" id="2.60.120.10">
    <property type="entry name" value="Jelly Rolls"/>
    <property type="match status" value="1"/>
</dbReference>
<comment type="pathway">
    <text evidence="7">Carbohydrate biosynthesis; dTDP-L-rhamnose biosynthesis.</text>
</comment>
<geneLocation type="plasmid" evidence="9">
    <name>pdy25-f</name>
</geneLocation>
<comment type="subunit">
    <text evidence="7">Homodimer.</text>
</comment>
<name>A0A291M534_9RHOB</name>
<dbReference type="SUPFAM" id="SSF51182">
    <property type="entry name" value="RmlC-like cupins"/>
    <property type="match status" value="1"/>
</dbReference>
<dbReference type="NCBIfam" id="TIGR01221">
    <property type="entry name" value="rmlC"/>
    <property type="match status" value="1"/>
</dbReference>
<dbReference type="Proteomes" id="UP000219050">
    <property type="component" value="Plasmid pDY25-F"/>
</dbReference>
<protein>
    <recommendedName>
        <fullName evidence="4 7">dTDP-4-dehydrorhamnose 3,5-epimerase</fullName>
        <ecNumber evidence="3 7">5.1.3.13</ecNumber>
    </recommendedName>
    <alternativeName>
        <fullName evidence="7">Thymidine diphospho-4-keto-rhamnose 3,5-epimerase</fullName>
    </alternativeName>
</protein>
<proteinExistence type="inferred from homology"/>
<feature type="active site" description="Proton acceptor" evidence="5">
    <location>
        <position position="62"/>
    </location>
</feature>
<reference evidence="8 9" key="1">
    <citation type="submission" date="2017-05" db="EMBL/GenBank/DDBJ databases">
        <title>Comparative genomic and metabolic analysis of manganese-oxidizing mechanisms in Celeribater manganoxidans DY25T: its adaption to the environment of polymetallic nodule.</title>
        <authorList>
            <person name="Wang X."/>
        </authorList>
    </citation>
    <scope>NUCLEOTIDE SEQUENCE [LARGE SCALE GENOMIC DNA]</scope>
    <source>
        <strain evidence="8 9">DY25</strain>
        <plasmid evidence="9">pdy25-f</plasmid>
    </source>
</reference>
<comment type="catalytic activity">
    <reaction evidence="1 7">
        <text>dTDP-4-dehydro-6-deoxy-alpha-D-glucose = dTDP-4-dehydro-beta-L-rhamnose</text>
        <dbReference type="Rhea" id="RHEA:16969"/>
        <dbReference type="ChEBI" id="CHEBI:57649"/>
        <dbReference type="ChEBI" id="CHEBI:62830"/>
        <dbReference type="EC" id="5.1.3.13"/>
    </reaction>
</comment>
<dbReference type="InterPro" id="IPR011051">
    <property type="entry name" value="RmlC_Cupin_sf"/>
</dbReference>
<evidence type="ECO:0000256" key="5">
    <source>
        <dbReference type="PIRSR" id="PIRSR600888-1"/>
    </source>
</evidence>
<feature type="active site" description="Proton donor" evidence="5">
    <location>
        <position position="132"/>
    </location>
</feature>
<evidence type="ECO:0000256" key="1">
    <source>
        <dbReference type="ARBA" id="ARBA00001298"/>
    </source>
</evidence>
<dbReference type="RefSeq" id="WP_097374624.1">
    <property type="nucleotide sequence ID" value="NZ_CP021410.1"/>
</dbReference>
<evidence type="ECO:0000313" key="8">
    <source>
        <dbReference type="EMBL" id="ATI44029.1"/>
    </source>
</evidence>
<dbReference type="GO" id="GO:0000271">
    <property type="term" value="P:polysaccharide biosynthetic process"/>
    <property type="evidence" value="ECO:0007669"/>
    <property type="project" value="TreeGrafter"/>
</dbReference>
<dbReference type="KEGG" id="cmag:CBW24_17965"/>
<dbReference type="CDD" id="cd00438">
    <property type="entry name" value="cupin_RmlC"/>
    <property type="match status" value="1"/>
</dbReference>
<comment type="function">
    <text evidence="2 7">Catalyzes the epimerization of the C3' and C5'positions of dTDP-6-deoxy-D-xylo-4-hexulose, forming dTDP-6-deoxy-L-lyxo-4-hexulose.</text>
</comment>